<gene>
    <name evidence="1" type="ORF">BFS30_20785</name>
</gene>
<dbReference type="EMBL" id="CP017141">
    <property type="protein sequence ID" value="AOM79390.1"/>
    <property type="molecule type" value="Genomic_DNA"/>
</dbReference>
<proteinExistence type="predicted"/>
<dbReference type="KEGG" id="psty:BFS30_20785"/>
<reference evidence="1 2" key="1">
    <citation type="submission" date="2016-08" db="EMBL/GenBank/DDBJ databases">
        <authorList>
            <person name="Seilhamer J.J."/>
        </authorList>
    </citation>
    <scope>NUCLEOTIDE SEQUENCE [LARGE SCALE GENOMIC DNA]</scope>
    <source>
        <strain evidence="1 2">DX4</strain>
    </source>
</reference>
<organism evidence="1 2">
    <name type="scientific">Pedobacter steynii</name>
    <dbReference type="NCBI Taxonomy" id="430522"/>
    <lineage>
        <taxon>Bacteria</taxon>
        <taxon>Pseudomonadati</taxon>
        <taxon>Bacteroidota</taxon>
        <taxon>Sphingobacteriia</taxon>
        <taxon>Sphingobacteriales</taxon>
        <taxon>Sphingobacteriaceae</taxon>
        <taxon>Pedobacter</taxon>
    </lineage>
</organism>
<dbReference type="AlphaFoldDB" id="A0A1D7QL60"/>
<evidence type="ECO:0000313" key="2">
    <source>
        <dbReference type="Proteomes" id="UP000094313"/>
    </source>
</evidence>
<dbReference type="RefSeq" id="WP_069381052.1">
    <property type="nucleotide sequence ID" value="NZ_CP017141.1"/>
</dbReference>
<dbReference type="OrthoDB" id="6023856at2"/>
<keyword evidence="2" id="KW-1185">Reference proteome</keyword>
<sequence>MVLNKRAINFSLLLKKIEAIRLIKEQYTYHTYLKEWAGKDCELCNLPLNPYGIYLNNKQAACIGCFNNYIAAEEYLDNLGTFESRILQANKLADDLSASLKADQQNIDLDLTNRLFKGLSLAEIEQMIGLPKSFASFDYGIEAGNWRLEKFPIEIWFKNQICTEVVIII</sequence>
<protein>
    <submittedName>
        <fullName evidence="1">Uncharacterized protein</fullName>
    </submittedName>
</protein>
<evidence type="ECO:0000313" key="1">
    <source>
        <dbReference type="EMBL" id="AOM79390.1"/>
    </source>
</evidence>
<dbReference type="Proteomes" id="UP000094313">
    <property type="component" value="Chromosome"/>
</dbReference>
<accession>A0A1D7QL60</accession>
<name>A0A1D7QL60_9SPHI</name>